<dbReference type="CDD" id="cd06261">
    <property type="entry name" value="TM_PBP2"/>
    <property type="match status" value="1"/>
</dbReference>
<keyword evidence="5 7" id="KW-1133">Transmembrane helix</keyword>
<dbReference type="PROSITE" id="PS50928">
    <property type="entry name" value="ABC_TM1"/>
    <property type="match status" value="1"/>
</dbReference>
<protein>
    <submittedName>
        <fullName evidence="9">ABC transporter, permease protein</fullName>
    </submittedName>
</protein>
<evidence type="ECO:0000256" key="2">
    <source>
        <dbReference type="ARBA" id="ARBA00022448"/>
    </source>
</evidence>
<dbReference type="InterPro" id="IPR050809">
    <property type="entry name" value="UgpAE/MalFG_permease"/>
</dbReference>
<evidence type="ECO:0000256" key="7">
    <source>
        <dbReference type="RuleBase" id="RU363032"/>
    </source>
</evidence>
<dbReference type="InterPro" id="IPR035906">
    <property type="entry name" value="MetI-like_sf"/>
</dbReference>
<dbReference type="GO" id="GO:0005886">
    <property type="term" value="C:plasma membrane"/>
    <property type="evidence" value="ECO:0007669"/>
    <property type="project" value="UniProtKB-SubCell"/>
</dbReference>
<comment type="similarity">
    <text evidence="7">Belongs to the binding-protein-dependent transport system permease family.</text>
</comment>
<keyword evidence="6 7" id="KW-0472">Membrane</keyword>
<comment type="caution">
    <text evidence="9">The sequence shown here is derived from an EMBL/GenBank/DDBJ whole genome shotgun (WGS) entry which is preliminary data.</text>
</comment>
<evidence type="ECO:0000313" key="9">
    <source>
        <dbReference type="EMBL" id="EGC70888.1"/>
    </source>
</evidence>
<dbReference type="GO" id="GO:0055085">
    <property type="term" value="P:transmembrane transport"/>
    <property type="evidence" value="ECO:0007669"/>
    <property type="project" value="InterPro"/>
</dbReference>
<dbReference type="PANTHER" id="PTHR43227:SF11">
    <property type="entry name" value="BLL4140 PROTEIN"/>
    <property type="match status" value="1"/>
</dbReference>
<reference evidence="9 10" key="1">
    <citation type="submission" date="2011-01" db="EMBL/GenBank/DDBJ databases">
        <authorList>
            <person name="Muzny D."/>
            <person name="Qin X."/>
            <person name="Deng J."/>
            <person name="Jiang H."/>
            <person name="Liu Y."/>
            <person name="Qu J."/>
            <person name="Song X.-Z."/>
            <person name="Zhang L."/>
            <person name="Thornton R."/>
            <person name="Coyle M."/>
            <person name="Francisco L."/>
            <person name="Jackson L."/>
            <person name="Javaid M."/>
            <person name="Korchina V."/>
            <person name="Kovar C."/>
            <person name="Mata R."/>
            <person name="Mathew T."/>
            <person name="Ngo R."/>
            <person name="Nguyen L."/>
            <person name="Nguyen N."/>
            <person name="Okwuonu G."/>
            <person name="Ongeri F."/>
            <person name="Pham C."/>
            <person name="Simmons D."/>
            <person name="Wilczek-Boney K."/>
            <person name="Hale W."/>
            <person name="Jakkamsetti A."/>
            <person name="Pham P."/>
            <person name="Ruth R."/>
            <person name="San Lucas F."/>
            <person name="Warren J."/>
            <person name="Zhang J."/>
            <person name="Zhao Z."/>
            <person name="Zhou C."/>
            <person name="Zhu D."/>
            <person name="Lee S."/>
            <person name="Bess C."/>
            <person name="Blankenburg K."/>
            <person name="Forbes L."/>
            <person name="Fu Q."/>
            <person name="Gubbala S."/>
            <person name="Hirani K."/>
            <person name="Jayaseelan J.C."/>
            <person name="Lara F."/>
            <person name="Munidasa M."/>
            <person name="Palculict T."/>
            <person name="Patil S."/>
            <person name="Pu L.-L."/>
            <person name="Saada N."/>
            <person name="Tang L."/>
            <person name="Weissenberger G."/>
            <person name="Zhu Y."/>
            <person name="Hemphill L."/>
            <person name="Shang Y."/>
            <person name="Youmans B."/>
            <person name="Ayvaz T."/>
            <person name="Ross M."/>
            <person name="Santibanez J."/>
            <person name="Aqrawi P."/>
            <person name="Gross S."/>
            <person name="Joshi V."/>
            <person name="Fowler G."/>
            <person name="Nazareth L."/>
            <person name="Reid J."/>
            <person name="Worley K."/>
            <person name="Petrosino J."/>
            <person name="Highlander S."/>
            <person name="Gibbs R."/>
        </authorList>
    </citation>
    <scope>NUCLEOTIDE SEQUENCE [LARGE SCALE GENOMIC DNA]</scope>
    <source>
        <strain evidence="9 10">ATCC 12755</strain>
    </source>
</reference>
<keyword evidence="4 7" id="KW-0812">Transmembrane</keyword>
<evidence type="ECO:0000256" key="1">
    <source>
        <dbReference type="ARBA" id="ARBA00004651"/>
    </source>
</evidence>
<dbReference type="PANTHER" id="PTHR43227">
    <property type="entry name" value="BLL4140 PROTEIN"/>
    <property type="match status" value="1"/>
</dbReference>
<proteinExistence type="inferred from homology"/>
<feature type="transmembrane region" description="Helical" evidence="7">
    <location>
        <begin position="232"/>
        <end position="253"/>
    </location>
</feature>
<dbReference type="Proteomes" id="UP000004835">
    <property type="component" value="Unassembled WGS sequence"/>
</dbReference>
<dbReference type="HOGENOM" id="CLU_016047_0_1_9"/>
<gene>
    <name evidence="9" type="ORF">HMPREF9087_0265</name>
</gene>
<evidence type="ECO:0000256" key="5">
    <source>
        <dbReference type="ARBA" id="ARBA00022989"/>
    </source>
</evidence>
<name>F0EGG8_ENTCA</name>
<organism evidence="9 10">
    <name type="scientific">Enterococcus casseliflavus ATCC 12755</name>
    <dbReference type="NCBI Taxonomy" id="888066"/>
    <lineage>
        <taxon>Bacteria</taxon>
        <taxon>Bacillati</taxon>
        <taxon>Bacillota</taxon>
        <taxon>Bacilli</taxon>
        <taxon>Lactobacillales</taxon>
        <taxon>Enterococcaceae</taxon>
        <taxon>Enterococcus</taxon>
    </lineage>
</organism>
<keyword evidence="3" id="KW-1003">Cell membrane</keyword>
<comment type="subcellular location">
    <subcellularLocation>
        <location evidence="1 7">Cell membrane</location>
        <topology evidence="1 7">Multi-pass membrane protein</topology>
    </subcellularLocation>
</comment>
<dbReference type="AlphaFoldDB" id="F0EGG8"/>
<evidence type="ECO:0000256" key="6">
    <source>
        <dbReference type="ARBA" id="ARBA00023136"/>
    </source>
</evidence>
<feature type="transmembrane region" description="Helical" evidence="7">
    <location>
        <begin position="285"/>
        <end position="309"/>
    </location>
</feature>
<dbReference type="SUPFAM" id="SSF161098">
    <property type="entry name" value="MetI-like"/>
    <property type="match status" value="1"/>
</dbReference>
<feature type="transmembrane region" description="Helical" evidence="7">
    <location>
        <begin position="192"/>
        <end position="211"/>
    </location>
</feature>
<dbReference type="Gene3D" id="1.10.3720.10">
    <property type="entry name" value="MetI-like"/>
    <property type="match status" value="1"/>
</dbReference>
<evidence type="ECO:0000313" key="10">
    <source>
        <dbReference type="Proteomes" id="UP000004835"/>
    </source>
</evidence>
<feature type="transmembrane region" description="Helical" evidence="7">
    <location>
        <begin position="97"/>
        <end position="115"/>
    </location>
</feature>
<feature type="transmembrane region" description="Helical" evidence="7">
    <location>
        <begin position="32"/>
        <end position="58"/>
    </location>
</feature>
<evidence type="ECO:0000256" key="4">
    <source>
        <dbReference type="ARBA" id="ARBA00022692"/>
    </source>
</evidence>
<dbReference type="Pfam" id="PF00528">
    <property type="entry name" value="BPD_transp_1"/>
    <property type="match status" value="1"/>
</dbReference>
<feature type="transmembrane region" description="Helical" evidence="7">
    <location>
        <begin position="127"/>
        <end position="151"/>
    </location>
</feature>
<keyword evidence="2 7" id="KW-0813">Transport</keyword>
<evidence type="ECO:0000256" key="3">
    <source>
        <dbReference type="ARBA" id="ARBA00022475"/>
    </source>
</evidence>
<feature type="domain" description="ABC transmembrane type-1" evidence="8">
    <location>
        <begin position="91"/>
        <end position="306"/>
    </location>
</feature>
<dbReference type="InterPro" id="IPR000515">
    <property type="entry name" value="MetI-like"/>
</dbReference>
<dbReference type="RefSeq" id="WP_005232447.1">
    <property type="nucleotide sequence ID" value="NZ_GL872323.1"/>
</dbReference>
<accession>F0EGG8</accession>
<dbReference type="EMBL" id="AEWT01000002">
    <property type="protein sequence ID" value="EGC70888.1"/>
    <property type="molecule type" value="Genomic_DNA"/>
</dbReference>
<evidence type="ECO:0000259" key="8">
    <source>
        <dbReference type="PROSITE" id="PS50928"/>
    </source>
</evidence>
<sequence>MKRMIFFVGGLHVQKKSNANFHKNKMKNSLSLYVLLAPALILLVIFTYIPMYGLVIAFKDYTPSLGIFGSPWVGFKHFSQFFNSFQFGVTLRNTLTISLYSMIVGFPLPIALAILCNQIRVEKFKKFFQVTTYLPHFISTMVMCGMLILFLSPTNGLIVNLMRLVGIELPSLLSQPGSFASVYVCSDVWQHVGWDSIIYLAALSAIDPTYYEAATMDGATRLQKIKYIDLPLILPTAMILLILRAGSLLSVGFEKVLLLQNALNLAGSEIISTYVYKVGLINFQYSYSTAIGLFNTVINIIILILVNALSRRLTKTGLF</sequence>